<proteinExistence type="predicted"/>
<comment type="caution">
    <text evidence="3">The sequence shown here is derived from an EMBL/GenBank/DDBJ whole genome shotgun (WGS) entry which is preliminary data.</text>
</comment>
<name>A0ABS2QZ23_9BACI</name>
<dbReference type="InterPro" id="IPR025164">
    <property type="entry name" value="Toastrack_DUF4097"/>
</dbReference>
<feature type="domain" description="DUF4097" evidence="1">
    <location>
        <begin position="111"/>
        <end position="335"/>
    </location>
</feature>
<dbReference type="Pfam" id="PF22746">
    <property type="entry name" value="SHOCT-like_DUF2089-C"/>
    <property type="match status" value="1"/>
</dbReference>
<dbReference type="EMBL" id="JAFBFC010000007">
    <property type="protein sequence ID" value="MBM7704498.1"/>
    <property type="molecule type" value="Genomic_DNA"/>
</dbReference>
<gene>
    <name evidence="3" type="ORF">JOC83_003355</name>
</gene>
<reference evidence="3 4" key="1">
    <citation type="submission" date="2021-01" db="EMBL/GenBank/DDBJ databases">
        <title>Genomic Encyclopedia of Type Strains, Phase IV (KMG-IV): sequencing the most valuable type-strain genomes for metagenomic binning, comparative biology and taxonomic classification.</title>
        <authorList>
            <person name="Goeker M."/>
        </authorList>
    </citation>
    <scope>NUCLEOTIDE SEQUENCE [LARGE SCALE GENOMIC DNA]</scope>
    <source>
        <strain evidence="3 4">DSM 104297</strain>
    </source>
</reference>
<dbReference type="InterPro" id="IPR053959">
    <property type="entry name" value="YvlB/LiaX_N"/>
</dbReference>
<dbReference type="Pfam" id="PF13349">
    <property type="entry name" value="DUF4097"/>
    <property type="match status" value="1"/>
</dbReference>
<dbReference type="PIRSF" id="PIRSF012569">
    <property type="entry name" value="UCP012569"/>
    <property type="match status" value="1"/>
</dbReference>
<accession>A0ABS2QZ23</accession>
<organism evidence="3 4">
    <name type="scientific">Priestia iocasae</name>
    <dbReference type="NCBI Taxonomy" id="2291674"/>
    <lineage>
        <taxon>Bacteria</taxon>
        <taxon>Bacillati</taxon>
        <taxon>Bacillota</taxon>
        <taxon>Bacilli</taxon>
        <taxon>Bacillales</taxon>
        <taxon>Bacillaceae</taxon>
        <taxon>Priestia</taxon>
    </lineage>
</organism>
<dbReference type="InterPro" id="IPR016599">
    <property type="entry name" value="UCP012569"/>
</dbReference>
<evidence type="ECO:0000259" key="1">
    <source>
        <dbReference type="Pfam" id="PF13349"/>
    </source>
</evidence>
<dbReference type="Proteomes" id="UP000809829">
    <property type="component" value="Unassembled WGS sequence"/>
</dbReference>
<keyword evidence="4" id="KW-1185">Reference proteome</keyword>
<evidence type="ECO:0000259" key="2">
    <source>
        <dbReference type="Pfam" id="PF22746"/>
    </source>
</evidence>
<evidence type="ECO:0000313" key="4">
    <source>
        <dbReference type="Proteomes" id="UP000809829"/>
    </source>
</evidence>
<sequence>MTTKRKEILQMVEAGKLTVDEALILLDSLDKDPSESSEVKAEDIQNLSTYVVDKEKKKTGNAYQSPQSSIKDKIFSIVDQTVKKVKDKDLDFNFGPSVDIQHIFQQSDVSINDIEIDVSNGGVTFKPWTQNSVRIECEASVYKVANQDEARQAFLQDVLFSINEGTLRFSVQKKQMKVKSVIYIPEVSYNRVQVRLFNGSIEGERLTAREIKSKTAHGAITLTNSKSEGLEVETANGLIHLIDVSAPRCEVETINGAIRMEGEYEKVNVQTFNGNVTCRFRGERTEKVFLKTTTGSIEVIASPTVFVDGDLKSNLGGLTCQIPNMEIIEEKNETVQKHLRFKANSMKSQGFKLFAESKTGSILIKN</sequence>
<dbReference type="RefSeq" id="WP_205188501.1">
    <property type="nucleotide sequence ID" value="NZ_JAFBFC010000007.1"/>
</dbReference>
<evidence type="ECO:0000313" key="3">
    <source>
        <dbReference type="EMBL" id="MBM7704498.1"/>
    </source>
</evidence>
<feature type="domain" description="YvlB/LiaX N-terminal" evidence="2">
    <location>
        <begin position="4"/>
        <end position="33"/>
    </location>
</feature>
<protein>
    <submittedName>
        <fullName evidence="3">DUF4097 and DUF4098 domain-containing protein YvlB</fullName>
    </submittedName>
</protein>